<dbReference type="Proteomes" id="UP000054324">
    <property type="component" value="Unassembled WGS sequence"/>
</dbReference>
<dbReference type="GeneID" id="20315330"/>
<proteinExistence type="predicted"/>
<gene>
    <name evidence="2" type="ORF">T265_01142</name>
</gene>
<sequence>MAEQKVHNYLDGGWDTLIQALRYHGRRLSMKTWTLDGGINLGVACHDKYKYDKQLIHPGLKAFSNAVKDENDKPTKFSTKSTSEAIAEEVQS</sequence>
<dbReference type="CTD" id="20315330"/>
<organism evidence="2 3">
    <name type="scientific">Opisthorchis viverrini</name>
    <name type="common">Southeast Asian liver fluke</name>
    <dbReference type="NCBI Taxonomy" id="6198"/>
    <lineage>
        <taxon>Eukaryota</taxon>
        <taxon>Metazoa</taxon>
        <taxon>Spiralia</taxon>
        <taxon>Lophotrochozoa</taxon>
        <taxon>Platyhelminthes</taxon>
        <taxon>Trematoda</taxon>
        <taxon>Digenea</taxon>
        <taxon>Opisthorchiida</taxon>
        <taxon>Opisthorchiata</taxon>
        <taxon>Opisthorchiidae</taxon>
        <taxon>Opisthorchis</taxon>
    </lineage>
</organism>
<keyword evidence="3" id="KW-1185">Reference proteome</keyword>
<evidence type="ECO:0000256" key="1">
    <source>
        <dbReference type="SAM" id="MobiDB-lite"/>
    </source>
</evidence>
<accession>A0A074ZZG5</accession>
<evidence type="ECO:0000313" key="2">
    <source>
        <dbReference type="EMBL" id="KER32853.1"/>
    </source>
</evidence>
<dbReference type="EMBL" id="KL596630">
    <property type="protein sequence ID" value="KER32853.1"/>
    <property type="molecule type" value="Genomic_DNA"/>
</dbReference>
<dbReference type="AlphaFoldDB" id="A0A074ZZG5"/>
<name>A0A074ZZG5_OPIVI</name>
<protein>
    <submittedName>
        <fullName evidence="2">Uncharacterized protein</fullName>
    </submittedName>
</protein>
<dbReference type="RefSeq" id="XP_009163367.1">
    <property type="nucleotide sequence ID" value="XM_009165103.1"/>
</dbReference>
<feature type="compositionally biased region" description="Polar residues" evidence="1">
    <location>
        <begin position="76"/>
        <end position="92"/>
    </location>
</feature>
<feature type="region of interest" description="Disordered" evidence="1">
    <location>
        <begin position="68"/>
        <end position="92"/>
    </location>
</feature>
<reference evidence="2 3" key="1">
    <citation type="submission" date="2013-11" db="EMBL/GenBank/DDBJ databases">
        <title>Opisthorchis viverrini - life in the bile duct.</title>
        <authorList>
            <person name="Young N.D."/>
            <person name="Nagarajan N."/>
            <person name="Lin S.J."/>
            <person name="Korhonen P.K."/>
            <person name="Jex A.R."/>
            <person name="Hall R.S."/>
            <person name="Safavi-Hemami H."/>
            <person name="Kaewkong W."/>
            <person name="Bertrand D."/>
            <person name="Gao S."/>
            <person name="Seet Q."/>
            <person name="Wongkham S."/>
            <person name="Teh B.T."/>
            <person name="Wongkham C."/>
            <person name="Intapan P.M."/>
            <person name="Maleewong W."/>
            <person name="Yang X."/>
            <person name="Hu M."/>
            <person name="Wang Z."/>
            <person name="Hofmann A."/>
            <person name="Sternberg P.W."/>
            <person name="Tan P."/>
            <person name="Wang J."/>
            <person name="Gasser R.B."/>
        </authorList>
    </citation>
    <scope>NUCLEOTIDE SEQUENCE [LARGE SCALE GENOMIC DNA]</scope>
</reference>
<evidence type="ECO:0000313" key="3">
    <source>
        <dbReference type="Proteomes" id="UP000054324"/>
    </source>
</evidence>
<dbReference type="KEGG" id="ovi:T265_01142"/>